<proteinExistence type="predicted"/>
<dbReference type="AlphaFoldDB" id="C5YKC8"/>
<dbReference type="EMBL" id="CM000766">
    <property type="protein sequence ID" value="EES13725.1"/>
    <property type="molecule type" value="Genomic_DNA"/>
</dbReference>
<evidence type="ECO:0000313" key="2">
    <source>
        <dbReference type="EMBL" id="EES13725.1"/>
    </source>
</evidence>
<dbReference type="Gramene" id="EES13725">
    <property type="protein sequence ID" value="EES13725"/>
    <property type="gene ID" value="SORBI_3007G110800"/>
</dbReference>
<name>C5YKC8_SORBI</name>
<dbReference type="InParanoid" id="C5YKC8"/>
<reference evidence="3" key="2">
    <citation type="journal article" date="2018" name="Plant J.">
        <title>The Sorghum bicolor reference genome: improved assembly, gene annotations, a transcriptome atlas, and signatures of genome organization.</title>
        <authorList>
            <person name="McCormick R.F."/>
            <person name="Truong S.K."/>
            <person name="Sreedasyam A."/>
            <person name="Jenkins J."/>
            <person name="Shu S."/>
            <person name="Sims D."/>
            <person name="Kennedy M."/>
            <person name="Amirebrahimi M."/>
            <person name="Weers B.D."/>
            <person name="McKinley B."/>
            <person name="Mattison A."/>
            <person name="Morishige D.T."/>
            <person name="Grimwood J."/>
            <person name="Schmutz J."/>
            <person name="Mullet J.E."/>
        </authorList>
    </citation>
    <scope>NUCLEOTIDE SEQUENCE [LARGE SCALE GENOMIC DNA]</scope>
    <source>
        <strain evidence="3">cv. BTx623</strain>
    </source>
</reference>
<dbReference type="GO" id="GO:0016567">
    <property type="term" value="P:protein ubiquitination"/>
    <property type="evidence" value="ECO:0007669"/>
    <property type="project" value="InterPro"/>
</dbReference>
<keyword evidence="3" id="KW-1185">Reference proteome</keyword>
<dbReference type="HOGENOM" id="CLU_004253_6_0_1"/>
<dbReference type="InterPro" id="IPR045005">
    <property type="entry name" value="BPM1-6"/>
</dbReference>
<dbReference type="eggNOG" id="KOG1987">
    <property type="taxonomic scope" value="Eukaryota"/>
</dbReference>
<reference evidence="2 3" key="1">
    <citation type="journal article" date="2009" name="Nature">
        <title>The Sorghum bicolor genome and the diversification of grasses.</title>
        <authorList>
            <person name="Paterson A.H."/>
            <person name="Bowers J.E."/>
            <person name="Bruggmann R."/>
            <person name="Dubchak I."/>
            <person name="Grimwood J."/>
            <person name="Gundlach H."/>
            <person name="Haberer G."/>
            <person name="Hellsten U."/>
            <person name="Mitros T."/>
            <person name="Poliakov A."/>
            <person name="Schmutz J."/>
            <person name="Spannagl M."/>
            <person name="Tang H."/>
            <person name="Wang X."/>
            <person name="Wicker T."/>
            <person name="Bharti A.K."/>
            <person name="Chapman J."/>
            <person name="Feltus F.A."/>
            <person name="Gowik U."/>
            <person name="Grigoriev I.V."/>
            <person name="Lyons E."/>
            <person name="Maher C.A."/>
            <person name="Martis M."/>
            <person name="Narechania A."/>
            <person name="Otillar R.P."/>
            <person name="Penning B.W."/>
            <person name="Salamov A.A."/>
            <person name="Wang Y."/>
            <person name="Zhang L."/>
            <person name="Carpita N.C."/>
            <person name="Freeling M."/>
            <person name="Gingle A.R."/>
            <person name="Hash C.T."/>
            <person name="Keller B."/>
            <person name="Klein P."/>
            <person name="Kresovich S."/>
            <person name="McCann M.C."/>
            <person name="Ming R."/>
            <person name="Peterson D.G."/>
            <person name="Mehboob-ur-Rahman"/>
            <person name="Ware D."/>
            <person name="Westhoff P."/>
            <person name="Mayer K.F."/>
            <person name="Messing J."/>
            <person name="Rokhsar D.S."/>
        </authorList>
    </citation>
    <scope>NUCLEOTIDE SEQUENCE [LARGE SCALE GENOMIC DNA]</scope>
    <source>
        <strain evidence="3">cv. BTx623</strain>
    </source>
</reference>
<protein>
    <recommendedName>
        <fullName evidence="1">MATH domain-containing protein</fullName>
    </recommendedName>
</protein>
<dbReference type="Proteomes" id="UP000000768">
    <property type="component" value="Chromosome 7"/>
</dbReference>
<dbReference type="PANTHER" id="PTHR26379:SF468">
    <property type="entry name" value="MATH DOMAIN CONTAINING PROTEIN"/>
    <property type="match status" value="1"/>
</dbReference>
<dbReference type="SMART" id="SM00061">
    <property type="entry name" value="MATH"/>
    <property type="match status" value="1"/>
</dbReference>
<dbReference type="CDD" id="cd00121">
    <property type="entry name" value="MATH"/>
    <property type="match status" value="1"/>
</dbReference>
<dbReference type="PROSITE" id="PS50144">
    <property type="entry name" value="MATH"/>
    <property type="match status" value="1"/>
</dbReference>
<dbReference type="InterPro" id="IPR008974">
    <property type="entry name" value="TRAF-like"/>
</dbReference>
<organism evidence="2 3">
    <name type="scientific">Sorghum bicolor</name>
    <name type="common">Sorghum</name>
    <name type="synonym">Sorghum vulgare</name>
    <dbReference type="NCBI Taxonomy" id="4558"/>
    <lineage>
        <taxon>Eukaryota</taxon>
        <taxon>Viridiplantae</taxon>
        <taxon>Streptophyta</taxon>
        <taxon>Embryophyta</taxon>
        <taxon>Tracheophyta</taxon>
        <taxon>Spermatophyta</taxon>
        <taxon>Magnoliopsida</taxon>
        <taxon>Liliopsida</taxon>
        <taxon>Poales</taxon>
        <taxon>Poaceae</taxon>
        <taxon>PACMAD clade</taxon>
        <taxon>Panicoideae</taxon>
        <taxon>Andropogonodae</taxon>
        <taxon>Andropogoneae</taxon>
        <taxon>Sorghinae</taxon>
        <taxon>Sorghum</taxon>
    </lineage>
</organism>
<dbReference type="KEGG" id="sbi:8069898"/>
<dbReference type="Gene3D" id="2.60.210.10">
    <property type="entry name" value="Apoptosis, Tumor Necrosis Factor Receptor Associated Protein 2, Chain A"/>
    <property type="match status" value="1"/>
</dbReference>
<dbReference type="Pfam" id="PF22486">
    <property type="entry name" value="MATH_2"/>
    <property type="match status" value="1"/>
</dbReference>
<dbReference type="OrthoDB" id="695809at2759"/>
<dbReference type="OMA" id="RHASSWE"/>
<dbReference type="STRING" id="4558.C5YKC8"/>
<sequence>MTTTAAEVTVSTAVATAAATKCHMFKIEGYKRIKAMYGTGKSIDSCRFEAAGRTWRIHFYPDGDNRENAGHASLFLKLDDDDDDDDAGGNGKRDDKVLVEFKFSLVCHRNGGWPVAAGDQPQSGTLTATFFSNKQGNSKALGYSQFMKRRDLEQSRFLRDDCLAIRCDMAVLDSPVDVKEQAAQAHDLQRLGVACDCKDDACKSYHLRNSSFAFKLREALLKLFLGCFHV</sequence>
<dbReference type="InterPro" id="IPR002083">
    <property type="entry name" value="MATH/TRAF_dom"/>
</dbReference>
<accession>C5YKC8</accession>
<evidence type="ECO:0000259" key="1">
    <source>
        <dbReference type="PROSITE" id="PS50144"/>
    </source>
</evidence>
<feature type="domain" description="MATH" evidence="1">
    <location>
        <begin position="20"/>
        <end position="169"/>
    </location>
</feature>
<gene>
    <name evidence="2" type="ORF">SORBI_3007G110800</name>
</gene>
<evidence type="ECO:0000313" key="3">
    <source>
        <dbReference type="Proteomes" id="UP000000768"/>
    </source>
</evidence>
<dbReference type="SUPFAM" id="SSF49599">
    <property type="entry name" value="TRAF domain-like"/>
    <property type="match status" value="1"/>
</dbReference>
<dbReference type="PANTHER" id="PTHR26379">
    <property type="entry name" value="BTB/POZ AND MATH DOMAIN-CONTAINING PROTEIN 1"/>
    <property type="match status" value="1"/>
</dbReference>